<dbReference type="Pfam" id="PF12796">
    <property type="entry name" value="Ank_2"/>
    <property type="match status" value="1"/>
</dbReference>
<keyword evidence="3" id="KW-1185">Reference proteome</keyword>
<dbReference type="SUPFAM" id="SSF48403">
    <property type="entry name" value="Ankyrin repeat"/>
    <property type="match status" value="1"/>
</dbReference>
<feature type="non-terminal residue" evidence="2">
    <location>
        <position position="1"/>
    </location>
</feature>
<dbReference type="InterPro" id="IPR036770">
    <property type="entry name" value="Ankyrin_rpt-contain_sf"/>
</dbReference>
<dbReference type="Proteomes" id="UP000236333">
    <property type="component" value="Unassembled WGS sequence"/>
</dbReference>
<dbReference type="PROSITE" id="PS50297">
    <property type="entry name" value="ANK_REP_REGION"/>
    <property type="match status" value="1"/>
</dbReference>
<dbReference type="EMBL" id="PGGS01005820">
    <property type="protein sequence ID" value="PNG61934.1"/>
    <property type="molecule type" value="Genomic_DNA"/>
</dbReference>
<proteinExistence type="predicted"/>
<evidence type="ECO:0000256" key="1">
    <source>
        <dbReference type="PROSITE-ProRule" id="PRU00023"/>
    </source>
</evidence>
<dbReference type="AlphaFoldDB" id="A0A2J7WEF8"/>
<evidence type="ECO:0000313" key="2">
    <source>
        <dbReference type="EMBL" id="PNG61934.1"/>
    </source>
</evidence>
<reference evidence="2 3" key="1">
    <citation type="journal article" date="2017" name="Mol. Biol. Evol.">
        <title>The 4-celled Tetrabaena socialis nuclear genome reveals the essential components for genetic control of cell number at the origin of multicellularity in the volvocine lineage.</title>
        <authorList>
            <person name="Featherston J."/>
            <person name="Arakaki Y."/>
            <person name="Hanschen E.R."/>
            <person name="Ferris P.J."/>
            <person name="Michod R.E."/>
            <person name="Olson B.J.S.C."/>
            <person name="Nozaki H."/>
            <person name="Durand P.M."/>
        </authorList>
    </citation>
    <scope>NUCLEOTIDE SEQUENCE [LARGE SCALE GENOMIC DNA]</scope>
    <source>
        <strain evidence="2 3">NIES-571</strain>
    </source>
</reference>
<dbReference type="InterPro" id="IPR002110">
    <property type="entry name" value="Ankyrin_rpt"/>
</dbReference>
<comment type="caution">
    <text evidence="2">The sequence shown here is derived from an EMBL/GenBank/DDBJ whole genome shotgun (WGS) entry which is preliminary data.</text>
</comment>
<dbReference type="OrthoDB" id="539213at2759"/>
<dbReference type="PROSITE" id="PS50088">
    <property type="entry name" value="ANK_REPEAT"/>
    <property type="match status" value="1"/>
</dbReference>
<dbReference type="Gene3D" id="1.25.40.20">
    <property type="entry name" value="Ankyrin repeat-containing domain"/>
    <property type="match status" value="1"/>
</dbReference>
<feature type="repeat" description="ANK" evidence="1">
    <location>
        <begin position="28"/>
        <end position="63"/>
    </location>
</feature>
<organism evidence="2 3">
    <name type="scientific">Tetrabaena socialis</name>
    <dbReference type="NCBI Taxonomy" id="47790"/>
    <lineage>
        <taxon>Eukaryota</taxon>
        <taxon>Viridiplantae</taxon>
        <taxon>Chlorophyta</taxon>
        <taxon>core chlorophytes</taxon>
        <taxon>Chlorophyceae</taxon>
        <taxon>CS clade</taxon>
        <taxon>Chlamydomonadales</taxon>
        <taxon>Tetrabaenaceae</taxon>
        <taxon>Tetrabaena</taxon>
    </lineage>
</organism>
<protein>
    <submittedName>
        <fullName evidence="2">Uncharacterized protein</fullName>
    </submittedName>
</protein>
<sequence>DAPCPLDYEEVVKVLLAAGAELEAQDELGLTALHHASRTSKPGHTWMVETLLGAGADVAARDK</sequence>
<name>A0A2J7WEF8_9CHLO</name>
<gene>
    <name evidence="2" type="ORF">TSOC_015501</name>
</gene>
<evidence type="ECO:0000313" key="3">
    <source>
        <dbReference type="Proteomes" id="UP000236333"/>
    </source>
</evidence>
<keyword evidence="1" id="KW-0040">ANK repeat</keyword>
<feature type="non-terminal residue" evidence="2">
    <location>
        <position position="63"/>
    </location>
</feature>
<accession>A0A2J7WEF8</accession>